<evidence type="ECO:0000313" key="3">
    <source>
        <dbReference type="Proteomes" id="UP001437256"/>
    </source>
</evidence>
<name>A0ABR3AB81_9AGAR</name>
<evidence type="ECO:0000256" key="1">
    <source>
        <dbReference type="SAM" id="MobiDB-lite"/>
    </source>
</evidence>
<proteinExistence type="predicted"/>
<comment type="caution">
    <text evidence="2">The sequence shown here is derived from an EMBL/GenBank/DDBJ whole genome shotgun (WGS) entry which is preliminary data.</text>
</comment>
<dbReference type="EMBL" id="JBBXMP010000008">
    <property type="protein sequence ID" value="KAL0070263.1"/>
    <property type="molecule type" value="Genomic_DNA"/>
</dbReference>
<gene>
    <name evidence="2" type="ORF">AAF712_002755</name>
</gene>
<feature type="region of interest" description="Disordered" evidence="1">
    <location>
        <begin position="72"/>
        <end position="108"/>
    </location>
</feature>
<keyword evidence="3" id="KW-1185">Reference proteome</keyword>
<protein>
    <submittedName>
        <fullName evidence="2">Uncharacterized protein</fullName>
    </submittedName>
</protein>
<dbReference type="Proteomes" id="UP001437256">
    <property type="component" value="Unassembled WGS sequence"/>
</dbReference>
<feature type="region of interest" description="Disordered" evidence="1">
    <location>
        <begin position="1"/>
        <end position="47"/>
    </location>
</feature>
<accession>A0ABR3AB81</accession>
<evidence type="ECO:0000313" key="2">
    <source>
        <dbReference type="EMBL" id="KAL0070263.1"/>
    </source>
</evidence>
<sequence>MSSLNSRQGWAFDSMTNSNSQKTGPTSGGLATQTIGGTSSNKKSNNVVRVALQRPEVFVHVESHELQDVMTSRTIPGDLEAGSETEIDSKTVGAEYDGNSWHDSERKA</sequence>
<reference evidence="2 3" key="1">
    <citation type="submission" date="2024-05" db="EMBL/GenBank/DDBJ databases">
        <title>A draft genome resource for the thread blight pathogen Marasmius tenuissimus strain MS-2.</title>
        <authorList>
            <person name="Yulfo-Soto G.E."/>
            <person name="Baruah I.K."/>
            <person name="Amoako-Attah I."/>
            <person name="Bukari Y."/>
            <person name="Meinhardt L.W."/>
            <person name="Bailey B.A."/>
            <person name="Cohen S.P."/>
        </authorList>
    </citation>
    <scope>NUCLEOTIDE SEQUENCE [LARGE SCALE GENOMIC DNA]</scope>
    <source>
        <strain evidence="2 3">MS-2</strain>
    </source>
</reference>
<organism evidence="2 3">
    <name type="scientific">Marasmius tenuissimus</name>
    <dbReference type="NCBI Taxonomy" id="585030"/>
    <lineage>
        <taxon>Eukaryota</taxon>
        <taxon>Fungi</taxon>
        <taxon>Dikarya</taxon>
        <taxon>Basidiomycota</taxon>
        <taxon>Agaricomycotina</taxon>
        <taxon>Agaricomycetes</taxon>
        <taxon>Agaricomycetidae</taxon>
        <taxon>Agaricales</taxon>
        <taxon>Marasmiineae</taxon>
        <taxon>Marasmiaceae</taxon>
        <taxon>Marasmius</taxon>
    </lineage>
</organism>